<dbReference type="GO" id="GO:0005794">
    <property type="term" value="C:Golgi apparatus"/>
    <property type="evidence" value="ECO:0007669"/>
    <property type="project" value="TreeGrafter"/>
</dbReference>
<comment type="catalytic activity">
    <reaction evidence="7">
        <text>L-cysteinyl-[protein] + hexadecanoyl-CoA = S-hexadecanoyl-L-cysteinyl-[protein] + CoA</text>
        <dbReference type="Rhea" id="RHEA:36683"/>
        <dbReference type="Rhea" id="RHEA-COMP:10131"/>
        <dbReference type="Rhea" id="RHEA-COMP:11032"/>
        <dbReference type="ChEBI" id="CHEBI:29950"/>
        <dbReference type="ChEBI" id="CHEBI:57287"/>
        <dbReference type="ChEBI" id="CHEBI:57379"/>
        <dbReference type="ChEBI" id="CHEBI:74151"/>
        <dbReference type="EC" id="2.3.1.225"/>
    </reaction>
</comment>
<dbReference type="AlphaFoldDB" id="G3TTS5"/>
<reference evidence="9 10" key="1">
    <citation type="submission" date="2009-06" db="EMBL/GenBank/DDBJ databases">
        <title>The Genome Sequence of Loxodonta africana (African elephant).</title>
        <authorList>
            <person name="Di Palma F."/>
            <person name="Heiman D."/>
            <person name="Young S."/>
            <person name="Johnson J."/>
            <person name="Lander E.S."/>
            <person name="Lindblad-Toh K."/>
        </authorList>
    </citation>
    <scope>NUCLEOTIDE SEQUENCE [LARGE SCALE GENOMIC DNA]</scope>
    <source>
        <strain evidence="9 10">Isolate ISIS603380</strain>
    </source>
</reference>
<keyword evidence="5 7" id="KW-0472">Membrane</keyword>
<accession>G3TTS5</accession>
<reference evidence="9" key="3">
    <citation type="submission" date="2025-09" db="UniProtKB">
        <authorList>
            <consortium name="Ensembl"/>
        </authorList>
    </citation>
    <scope>IDENTIFICATION</scope>
    <source>
        <strain evidence="9">Isolate ISIS603380</strain>
    </source>
</reference>
<dbReference type="OMA" id="RTKQPHV"/>
<dbReference type="GO" id="GO:0006612">
    <property type="term" value="P:protein targeting to membrane"/>
    <property type="evidence" value="ECO:0007669"/>
    <property type="project" value="TreeGrafter"/>
</dbReference>
<evidence type="ECO:0000256" key="3">
    <source>
        <dbReference type="ARBA" id="ARBA00022692"/>
    </source>
</evidence>
<dbReference type="PROSITE" id="PS50216">
    <property type="entry name" value="DHHC"/>
    <property type="match status" value="1"/>
</dbReference>
<evidence type="ECO:0000313" key="10">
    <source>
        <dbReference type="Proteomes" id="UP000007646"/>
    </source>
</evidence>
<dbReference type="EC" id="2.3.1.225" evidence="7"/>
<reference evidence="9" key="2">
    <citation type="submission" date="2025-08" db="UniProtKB">
        <authorList>
            <consortium name="Ensembl"/>
        </authorList>
    </citation>
    <scope>IDENTIFICATION</scope>
    <source>
        <strain evidence="9">Isolate ISIS603380</strain>
    </source>
</reference>
<comment type="subcellular location">
    <subcellularLocation>
        <location evidence="1">Membrane</location>
        <topology evidence="1">Multi-pass membrane protein</topology>
    </subcellularLocation>
</comment>
<proteinExistence type="inferred from homology"/>
<evidence type="ECO:0000313" key="9">
    <source>
        <dbReference type="Ensembl" id="ENSLAFP00000018983.1"/>
    </source>
</evidence>
<keyword evidence="10" id="KW-1185">Reference proteome</keyword>
<feature type="transmembrane region" description="Helical" evidence="7">
    <location>
        <begin position="239"/>
        <end position="267"/>
    </location>
</feature>
<dbReference type="GO" id="GO:0019706">
    <property type="term" value="F:protein-cysteine S-palmitoyltransferase activity"/>
    <property type="evidence" value="ECO:0007669"/>
    <property type="project" value="UniProtKB-EC"/>
</dbReference>
<keyword evidence="6 7" id="KW-0012">Acyltransferase</keyword>
<dbReference type="InterPro" id="IPR039859">
    <property type="entry name" value="PFA4/ZDH16/20/ERF2-like"/>
</dbReference>
<sequence>SHLLLQMNLCGRNLRRVTPEAGTCKEKPPLLSRVNGWSLPLNTLQVVAWTTFLAMTFTSFGIFIPLLPRVWRYVAYSVSFVLVTSGLFLFHFVVHLVAISTDPAEPNVRIKNYNKPVPVFDRSKHAHVIQNQYCHLCEVTVSAKAKHCSACNKCVADFDHHCKWLNNCVGSRNYWCFFSSVASAVAGLFCLVVVLLYILIQYIMDQEELRTDPHFEKITDENTWLLFLPFFPVRTKAPVLLIIGAAMLVLDLVSLLMLGHLLLFHLYL</sequence>
<feature type="transmembrane region" description="Helical" evidence="7">
    <location>
        <begin position="74"/>
        <end position="99"/>
    </location>
</feature>
<protein>
    <recommendedName>
        <fullName evidence="7">Palmitoyltransferase</fullName>
        <ecNumber evidence="7">2.3.1.225</ecNumber>
    </recommendedName>
</protein>
<evidence type="ECO:0000256" key="7">
    <source>
        <dbReference type="RuleBase" id="RU079119"/>
    </source>
</evidence>
<comment type="domain">
    <text evidence="7">The DHHC domain is required for palmitoyltransferase activity.</text>
</comment>
<keyword evidence="2 7" id="KW-0808">Transferase</keyword>
<dbReference type="Pfam" id="PF01529">
    <property type="entry name" value="DHHC"/>
    <property type="match status" value="1"/>
</dbReference>
<feature type="transmembrane region" description="Helical" evidence="7">
    <location>
        <begin position="177"/>
        <end position="200"/>
    </location>
</feature>
<feature type="transmembrane region" description="Helical" evidence="7">
    <location>
        <begin position="46"/>
        <end position="67"/>
    </location>
</feature>
<evidence type="ECO:0000259" key="8">
    <source>
        <dbReference type="Pfam" id="PF01529"/>
    </source>
</evidence>
<dbReference type="eggNOG" id="KOG1311">
    <property type="taxonomic scope" value="Eukaryota"/>
</dbReference>
<dbReference type="InParanoid" id="G3TTS5"/>
<evidence type="ECO:0000256" key="2">
    <source>
        <dbReference type="ARBA" id="ARBA00022679"/>
    </source>
</evidence>
<dbReference type="GeneTree" id="ENSGT00940000161608"/>
<dbReference type="Ensembl" id="ENSLAFT00000028123.1">
    <property type="protein sequence ID" value="ENSLAFP00000018983.1"/>
    <property type="gene ID" value="ENSLAFG00000029202.1"/>
</dbReference>
<name>G3TTS5_LOXAF</name>
<dbReference type="InterPro" id="IPR001594">
    <property type="entry name" value="Palmitoyltrfase_DHHC"/>
</dbReference>
<dbReference type="GO" id="GO:0016020">
    <property type="term" value="C:membrane"/>
    <property type="evidence" value="ECO:0007669"/>
    <property type="project" value="UniProtKB-SubCell"/>
</dbReference>
<dbReference type="Proteomes" id="UP000007646">
    <property type="component" value="Unassembled WGS sequence"/>
</dbReference>
<comment type="similarity">
    <text evidence="7">Belongs to the DHHC palmitoyltransferase family.</text>
</comment>
<dbReference type="STRING" id="9785.ENSLAFP00000018983"/>
<organism evidence="9 10">
    <name type="scientific">Loxodonta africana</name>
    <name type="common">African elephant</name>
    <dbReference type="NCBI Taxonomy" id="9785"/>
    <lineage>
        <taxon>Eukaryota</taxon>
        <taxon>Metazoa</taxon>
        <taxon>Chordata</taxon>
        <taxon>Craniata</taxon>
        <taxon>Vertebrata</taxon>
        <taxon>Euteleostomi</taxon>
        <taxon>Mammalia</taxon>
        <taxon>Eutheria</taxon>
        <taxon>Afrotheria</taxon>
        <taxon>Proboscidea</taxon>
        <taxon>Elephantidae</taxon>
        <taxon>Loxodonta</taxon>
    </lineage>
</organism>
<evidence type="ECO:0000256" key="4">
    <source>
        <dbReference type="ARBA" id="ARBA00022989"/>
    </source>
</evidence>
<evidence type="ECO:0000256" key="1">
    <source>
        <dbReference type="ARBA" id="ARBA00004141"/>
    </source>
</evidence>
<feature type="domain" description="Palmitoyltransferase DHHC" evidence="8">
    <location>
        <begin position="129"/>
        <end position="268"/>
    </location>
</feature>
<keyword evidence="3 7" id="KW-0812">Transmembrane</keyword>
<evidence type="ECO:0000256" key="6">
    <source>
        <dbReference type="ARBA" id="ARBA00023315"/>
    </source>
</evidence>
<keyword evidence="4 7" id="KW-1133">Transmembrane helix</keyword>
<dbReference type="PANTHER" id="PTHR22883">
    <property type="entry name" value="ZINC FINGER DHHC DOMAIN CONTAINING PROTEIN"/>
    <property type="match status" value="1"/>
</dbReference>
<dbReference type="PANTHER" id="PTHR22883:SF22">
    <property type="entry name" value="PALMITOYLTRANSFERASE ZDHHC11-RELATED"/>
    <property type="match status" value="1"/>
</dbReference>
<dbReference type="HOGENOM" id="CLU_020283_1_1_1"/>
<dbReference type="FunCoup" id="G3TTS5">
    <property type="interactions" value="60"/>
</dbReference>
<evidence type="ECO:0000256" key="5">
    <source>
        <dbReference type="ARBA" id="ARBA00023136"/>
    </source>
</evidence>
<dbReference type="GO" id="GO:0005783">
    <property type="term" value="C:endoplasmic reticulum"/>
    <property type="evidence" value="ECO:0007669"/>
    <property type="project" value="TreeGrafter"/>
</dbReference>